<evidence type="ECO:0000256" key="1">
    <source>
        <dbReference type="SAM" id="MobiDB-lite"/>
    </source>
</evidence>
<protein>
    <submittedName>
        <fullName evidence="2">Carbon monoxide dehydrogenase subunit G, CoxG</fullName>
    </submittedName>
</protein>
<dbReference type="InterPro" id="IPR023393">
    <property type="entry name" value="START-like_dom_sf"/>
</dbReference>
<feature type="compositionally biased region" description="Polar residues" evidence="1">
    <location>
        <begin position="22"/>
        <end position="61"/>
    </location>
</feature>
<feature type="compositionally biased region" description="Basic and acidic residues" evidence="1">
    <location>
        <begin position="8"/>
        <end position="21"/>
    </location>
</feature>
<proteinExistence type="predicted"/>
<dbReference type="Pfam" id="PF06240">
    <property type="entry name" value="COXG"/>
    <property type="match status" value="1"/>
</dbReference>
<feature type="region of interest" description="Disordered" evidence="1">
    <location>
        <begin position="1"/>
        <end position="68"/>
    </location>
</feature>
<dbReference type="PANTHER" id="PTHR38588:SF1">
    <property type="entry name" value="BLL0334 PROTEIN"/>
    <property type="match status" value="1"/>
</dbReference>
<sequence length="217" mass="24181">MTDDTDEPVTRYDRPQERTEDTTMTDNIDQPETEVSSAQTGDANDESATADTSASEMASESTFDEEEARLEFSDTVTIETGKDDLWAFISQAENLADCIPGAESVERLSERHYTCEITRGISRVRVSLDGEFELVEMNEPDWIVMEGNGFDSTTGSDFDVLAAMEMNEHDEGTDLSYSAELYYTGGVARLGARLLSRVIRGDIETYFQNIKDDVEAQ</sequence>
<dbReference type="PANTHER" id="PTHR38588">
    <property type="entry name" value="BLL0334 PROTEIN"/>
    <property type="match status" value="1"/>
</dbReference>
<dbReference type="Proteomes" id="UP000663525">
    <property type="component" value="Chromosome"/>
</dbReference>
<dbReference type="EMBL" id="CP064787">
    <property type="protein sequence ID" value="QSG07397.1"/>
    <property type="molecule type" value="Genomic_DNA"/>
</dbReference>
<dbReference type="Gene3D" id="3.30.530.20">
    <property type="match status" value="1"/>
</dbReference>
<reference evidence="2" key="1">
    <citation type="submission" date="2020-11" db="EMBL/GenBank/DDBJ databases">
        <title>Carbohydrate-dependent, anaerobic sulfur respiration: A novel catabolism in halophilic archaea.</title>
        <authorList>
            <person name="Sorokin D.Y."/>
            <person name="Messina E."/>
            <person name="Smedile F."/>
            <person name="La Cono V."/>
            <person name="Hallsworth J.E."/>
            <person name="Yakimov M.M."/>
        </authorList>
    </citation>
    <scope>NUCLEOTIDE SEQUENCE</scope>
    <source>
        <strain evidence="2">HSR12-1</strain>
    </source>
</reference>
<dbReference type="AlphaFoldDB" id="A0A897N3U7"/>
<dbReference type="SUPFAM" id="SSF55961">
    <property type="entry name" value="Bet v1-like"/>
    <property type="match status" value="1"/>
</dbReference>
<name>A0A897N3U7_9EURY</name>
<organism evidence="2 3">
    <name type="scientific">Halapricum desulfuricans</name>
    <dbReference type="NCBI Taxonomy" id="2841257"/>
    <lineage>
        <taxon>Archaea</taxon>
        <taxon>Methanobacteriati</taxon>
        <taxon>Methanobacteriota</taxon>
        <taxon>Stenosarchaea group</taxon>
        <taxon>Halobacteria</taxon>
        <taxon>Halobacteriales</taxon>
        <taxon>Haloarculaceae</taxon>
        <taxon>Halapricum</taxon>
    </lineage>
</organism>
<evidence type="ECO:0000313" key="3">
    <source>
        <dbReference type="Proteomes" id="UP000663525"/>
    </source>
</evidence>
<dbReference type="InterPro" id="IPR010419">
    <property type="entry name" value="CO_DH_gsu"/>
</dbReference>
<accession>A0A897N3U7</accession>
<gene>
    <name evidence="2" type="primary">coxG2</name>
    <name evidence="2" type="ORF">HSR121_3088</name>
</gene>
<evidence type="ECO:0000313" key="2">
    <source>
        <dbReference type="EMBL" id="QSG07397.1"/>
    </source>
</evidence>